<dbReference type="RefSeq" id="XP_022665821.1">
    <property type="nucleotide sequence ID" value="XM_022810086.1"/>
</dbReference>
<dbReference type="PANTHER" id="PTHR13465:SF2">
    <property type="entry name" value="PHAGOSOME ASSEMBLY FACTOR 1"/>
    <property type="match status" value="1"/>
</dbReference>
<dbReference type="GeneID" id="111252357"/>
<dbReference type="GO" id="GO:0043001">
    <property type="term" value="P:Golgi to plasma membrane protein transport"/>
    <property type="evidence" value="ECO:0007669"/>
    <property type="project" value="TreeGrafter"/>
</dbReference>
<dbReference type="Proteomes" id="UP000594260">
    <property type="component" value="Unplaced"/>
</dbReference>
<evidence type="ECO:0000313" key="3">
    <source>
        <dbReference type="Proteomes" id="UP000594260"/>
    </source>
</evidence>
<comment type="similarity">
    <text evidence="1">Belongs to the PHAF1 family.</text>
</comment>
<name>A0A7M7KHA2_VARDE</name>
<proteinExistence type="inferred from homology"/>
<dbReference type="InParanoid" id="A0A7M7KHA2"/>
<reference evidence="2" key="1">
    <citation type="submission" date="2021-01" db="UniProtKB">
        <authorList>
            <consortium name="EnsemblMetazoa"/>
        </authorList>
    </citation>
    <scope>IDENTIFICATION</scope>
</reference>
<accession>A0A7M7KHA2</accession>
<dbReference type="AlphaFoldDB" id="A0A7M7KHA2"/>
<dbReference type="OMA" id="YRKNDQK"/>
<dbReference type="FunCoup" id="A0A7M7KHA2">
    <property type="interactions" value="679"/>
</dbReference>
<dbReference type="Pfam" id="PF03676">
    <property type="entry name" value="PHAF1"/>
    <property type="match status" value="1"/>
</dbReference>
<dbReference type="KEGG" id="vde:111252357"/>
<dbReference type="InterPro" id="IPR039156">
    <property type="entry name" value="PHAF1/BROMI"/>
</dbReference>
<organism evidence="2 3">
    <name type="scientific">Varroa destructor</name>
    <name type="common">Honeybee mite</name>
    <dbReference type="NCBI Taxonomy" id="109461"/>
    <lineage>
        <taxon>Eukaryota</taxon>
        <taxon>Metazoa</taxon>
        <taxon>Ecdysozoa</taxon>
        <taxon>Arthropoda</taxon>
        <taxon>Chelicerata</taxon>
        <taxon>Arachnida</taxon>
        <taxon>Acari</taxon>
        <taxon>Parasitiformes</taxon>
        <taxon>Mesostigmata</taxon>
        <taxon>Gamasina</taxon>
        <taxon>Dermanyssoidea</taxon>
        <taxon>Varroidae</taxon>
        <taxon>Varroa</taxon>
    </lineage>
</organism>
<protein>
    <submittedName>
        <fullName evidence="2">Uncharacterized protein</fullName>
    </submittedName>
</protein>
<dbReference type="InterPro" id="IPR005373">
    <property type="entry name" value="PHAF1"/>
</dbReference>
<evidence type="ECO:0000313" key="2">
    <source>
        <dbReference type="EnsemblMetazoa" id="XP_022665821"/>
    </source>
</evidence>
<dbReference type="PANTHER" id="PTHR13465">
    <property type="entry name" value="UPF0183 PROTEIN"/>
    <property type="match status" value="1"/>
</dbReference>
<evidence type="ECO:0000256" key="1">
    <source>
        <dbReference type="ARBA" id="ARBA00024339"/>
    </source>
</evidence>
<dbReference type="EnsemblMetazoa" id="XM_022810086">
    <property type="protein sequence ID" value="XP_022665821"/>
    <property type="gene ID" value="LOC111252357"/>
</dbReference>
<dbReference type="OrthoDB" id="411211at2759"/>
<sequence length="431" mass="47892">MLELAVVPEKSLSNEDIQLVLGMSLNQVIQSLQRQFEVIHNIELGYSDKHPLAGDITLDLREDGIRLLFEPTTQRLKLIEVTDLSRVVLSYSGTVFCSREVLPTREQIDETFGATHPGEFDADASLFHLKFRGLCFSFATQKSDKADRLSPKGCKTNAGITIKSSPCALDGKGPFSNVVSRMAIYSGTSHKDTQPPALPLNSFGTSIFLEQLNVIRDTGEPDGGRTRGVELDIVLRASVDRTNMPTKKTLKRTILFGDSVSDVVSAVGSPSKVFFKEEDKMRIHSPSTDDSVDITSVERSDYFYNYVTLGLDVLFDARRHTAKKIILHTNFPGHYDFNCYHRCNFTMVLPSIQGEPDVVVNTFSRWDDISERLVTREEKPVLLNRGGSTPNTINPFGSTHCYGCCVDTIVEVITDNNHIASVTLFDSTLPS</sequence>
<dbReference type="GO" id="GO:0005802">
    <property type="term" value="C:trans-Golgi network"/>
    <property type="evidence" value="ECO:0007669"/>
    <property type="project" value="TreeGrafter"/>
</dbReference>
<keyword evidence="3" id="KW-1185">Reference proteome</keyword>